<feature type="compositionally biased region" description="Basic and acidic residues" evidence="9">
    <location>
        <begin position="153"/>
        <end position="170"/>
    </location>
</feature>
<keyword evidence="5 7" id="KW-0687">Ribonucleoprotein</keyword>
<dbReference type="EMBL" id="JBEHZE010000001">
    <property type="protein sequence ID" value="MEX6633793.1"/>
    <property type="molecule type" value="Genomic_DNA"/>
</dbReference>
<evidence type="ECO:0000313" key="11">
    <source>
        <dbReference type="EMBL" id="MEX6633793.1"/>
    </source>
</evidence>
<evidence type="ECO:0000256" key="5">
    <source>
        <dbReference type="ARBA" id="ARBA00023274"/>
    </source>
</evidence>
<reference evidence="11 12" key="1">
    <citation type="submission" date="2024-05" db="EMBL/GenBank/DDBJ databases">
        <title>Three bacterial strains, DH-69, EH-24, and ECK-19 isolated from coastal sediments.</title>
        <authorList>
            <person name="Ye Y.-Q."/>
            <person name="Du Z.-J."/>
        </authorList>
    </citation>
    <scope>NUCLEOTIDE SEQUENCE [LARGE SCALE GENOMIC DNA]</scope>
    <source>
        <strain evidence="11 12">ECK-19</strain>
    </source>
</reference>
<dbReference type="InterPro" id="IPR009027">
    <property type="entry name" value="Ribosomal_bL9/RNase_H1_N"/>
</dbReference>
<keyword evidence="12" id="KW-1185">Reference proteome</keyword>
<keyword evidence="8" id="KW-0175">Coiled coil</keyword>
<feature type="compositionally biased region" description="Acidic residues" evidence="9">
    <location>
        <begin position="189"/>
        <end position="201"/>
    </location>
</feature>
<feature type="region of interest" description="Disordered" evidence="9">
    <location>
        <begin position="148"/>
        <end position="201"/>
    </location>
</feature>
<dbReference type="InterPro" id="IPR036791">
    <property type="entry name" value="Ribosomal_bL9_C_sf"/>
</dbReference>
<dbReference type="InterPro" id="IPR020594">
    <property type="entry name" value="Ribosomal_bL9_bac/chp"/>
</dbReference>
<dbReference type="Pfam" id="PF03948">
    <property type="entry name" value="Ribosomal_L9_C"/>
    <property type="match status" value="1"/>
</dbReference>
<comment type="similarity">
    <text evidence="1 7">Belongs to the bacterial ribosomal protein bL9 family.</text>
</comment>
<dbReference type="PANTHER" id="PTHR21368">
    <property type="entry name" value="50S RIBOSOMAL PROTEIN L9"/>
    <property type="match status" value="1"/>
</dbReference>
<dbReference type="SUPFAM" id="SSF55658">
    <property type="entry name" value="L9 N-domain-like"/>
    <property type="match status" value="1"/>
</dbReference>
<dbReference type="Pfam" id="PF01281">
    <property type="entry name" value="Ribosomal_L9_N"/>
    <property type="match status" value="1"/>
</dbReference>
<proteinExistence type="inferred from homology"/>
<gene>
    <name evidence="7 11" type="primary">rplI</name>
    <name evidence="11" type="ORF">ABFZ84_09570</name>
</gene>
<keyword evidence="3 7" id="KW-0694">RNA-binding</keyword>
<dbReference type="InterPro" id="IPR020069">
    <property type="entry name" value="Ribosomal_bL9_C"/>
</dbReference>
<sequence length="201" mass="22250">MQVILLERVENLGQMGDVVNVRPGYARNYLLAQKKALRANDDNKKVFEAQRAELEARNLERKKEAEDVAAKIEGTTYVLIRQSSDMGALYGSATTRDIADVASTGGFNIERSQVRLDKPLKALGVFPVRIALHPEVDAKININIARSEDEAERQERGENVLTSESDRVAAEDEEAKAEFFDEQAQAAIDAEEGEDLGETEA</sequence>
<name>A0ABV3Z5S7_9PROT</name>
<dbReference type="Gene3D" id="3.10.430.100">
    <property type="entry name" value="Ribosomal protein L9, C-terminal domain"/>
    <property type="match status" value="1"/>
</dbReference>
<evidence type="ECO:0000256" key="8">
    <source>
        <dbReference type="SAM" id="Coils"/>
    </source>
</evidence>
<comment type="caution">
    <text evidence="11">The sequence shown here is derived from an EMBL/GenBank/DDBJ whole genome shotgun (WGS) entry which is preliminary data.</text>
</comment>
<evidence type="ECO:0000256" key="9">
    <source>
        <dbReference type="SAM" id="MobiDB-lite"/>
    </source>
</evidence>
<dbReference type="PROSITE" id="PS00651">
    <property type="entry name" value="RIBOSOMAL_L9"/>
    <property type="match status" value="1"/>
</dbReference>
<evidence type="ECO:0000256" key="2">
    <source>
        <dbReference type="ARBA" id="ARBA00022730"/>
    </source>
</evidence>
<feature type="domain" description="Ribosomal protein L9" evidence="10">
    <location>
        <begin position="13"/>
        <end position="40"/>
    </location>
</feature>
<dbReference type="NCBIfam" id="TIGR00158">
    <property type="entry name" value="L9"/>
    <property type="match status" value="1"/>
</dbReference>
<dbReference type="InterPro" id="IPR036935">
    <property type="entry name" value="Ribosomal_bL9_N_sf"/>
</dbReference>
<comment type="function">
    <text evidence="7">Binds to the 23S rRNA.</text>
</comment>
<evidence type="ECO:0000256" key="4">
    <source>
        <dbReference type="ARBA" id="ARBA00022980"/>
    </source>
</evidence>
<evidence type="ECO:0000313" key="12">
    <source>
        <dbReference type="Proteomes" id="UP001560685"/>
    </source>
</evidence>
<evidence type="ECO:0000256" key="1">
    <source>
        <dbReference type="ARBA" id="ARBA00010605"/>
    </source>
</evidence>
<feature type="coiled-coil region" evidence="8">
    <location>
        <begin position="37"/>
        <end position="69"/>
    </location>
</feature>
<protein>
    <recommendedName>
        <fullName evidence="6 7">Large ribosomal subunit protein bL9</fullName>
    </recommendedName>
</protein>
<dbReference type="HAMAP" id="MF_00503">
    <property type="entry name" value="Ribosomal_bL9"/>
    <property type="match status" value="1"/>
</dbReference>
<dbReference type="Proteomes" id="UP001560685">
    <property type="component" value="Unassembled WGS sequence"/>
</dbReference>
<accession>A0ABV3Z5S7</accession>
<organism evidence="11 12">
    <name type="scientific">Hyphococcus lacteus</name>
    <dbReference type="NCBI Taxonomy" id="3143536"/>
    <lineage>
        <taxon>Bacteria</taxon>
        <taxon>Pseudomonadati</taxon>
        <taxon>Pseudomonadota</taxon>
        <taxon>Alphaproteobacteria</taxon>
        <taxon>Parvularculales</taxon>
        <taxon>Parvularculaceae</taxon>
        <taxon>Hyphococcus</taxon>
    </lineage>
</organism>
<dbReference type="Gene3D" id="3.40.5.10">
    <property type="entry name" value="Ribosomal protein L9, N-terminal domain"/>
    <property type="match status" value="1"/>
</dbReference>
<evidence type="ECO:0000259" key="10">
    <source>
        <dbReference type="PROSITE" id="PS00651"/>
    </source>
</evidence>
<evidence type="ECO:0000256" key="7">
    <source>
        <dbReference type="HAMAP-Rule" id="MF_00503"/>
    </source>
</evidence>
<dbReference type="InterPro" id="IPR000244">
    <property type="entry name" value="Ribosomal_bL9"/>
</dbReference>
<dbReference type="GO" id="GO:0005840">
    <property type="term" value="C:ribosome"/>
    <property type="evidence" value="ECO:0007669"/>
    <property type="project" value="UniProtKB-KW"/>
</dbReference>
<keyword evidence="2 7" id="KW-0699">rRNA-binding</keyword>
<keyword evidence="4 7" id="KW-0689">Ribosomal protein</keyword>
<evidence type="ECO:0000256" key="3">
    <source>
        <dbReference type="ARBA" id="ARBA00022884"/>
    </source>
</evidence>
<dbReference type="SUPFAM" id="SSF55653">
    <property type="entry name" value="Ribosomal protein L9 C-domain"/>
    <property type="match status" value="1"/>
</dbReference>
<dbReference type="RefSeq" id="WP_369313790.1">
    <property type="nucleotide sequence ID" value="NZ_JBEHZE010000001.1"/>
</dbReference>
<dbReference type="InterPro" id="IPR020070">
    <property type="entry name" value="Ribosomal_bL9_N"/>
</dbReference>
<evidence type="ECO:0000256" key="6">
    <source>
        <dbReference type="ARBA" id="ARBA00035292"/>
    </source>
</evidence>